<dbReference type="CDD" id="cd01449">
    <property type="entry name" value="TST_Repeat_2"/>
    <property type="match status" value="1"/>
</dbReference>
<sequence>MSNFVSPEWVNQKVNHDDVVIFDCRFSLADPSIGYELYKEDHIEGAFYADLDQHLSGPVLTHGGRHPLPNVNILSQFLSRCGVDSKKIVVAYDDQSGTMASRLWWLLRYLGHDHVYVMQGGYTNYKEKGYTISSKMPVEVHSHFKSNVNREMVATKNEVSMVTQTRDKVIIDAREPKRYKGLVEPIDHKAGHIPSAINVPWESHFNQPGWWKSDIQLKEMYQTRIREDEKAIVYCGSGVTACVNVLAMNEAGMKDIALYAGSWSDWISYSENPIATNK</sequence>
<dbReference type="PANTHER" id="PTHR11364:SF27">
    <property type="entry name" value="SULFURTRANSFERASE"/>
    <property type="match status" value="1"/>
</dbReference>
<name>A0ABS2ZE69_9BACL</name>
<dbReference type="RefSeq" id="WP_188402530.1">
    <property type="nucleotide sequence ID" value="NZ_BMCE01000002.1"/>
</dbReference>
<gene>
    <name evidence="4" type="ORF">JYA64_10195</name>
</gene>
<dbReference type="PANTHER" id="PTHR11364">
    <property type="entry name" value="THIOSULFATE SULFERTANSFERASE"/>
    <property type="match status" value="1"/>
</dbReference>
<dbReference type="InterPro" id="IPR036873">
    <property type="entry name" value="Rhodanese-like_dom_sf"/>
</dbReference>
<keyword evidence="5" id="KW-1185">Reference proteome</keyword>
<accession>A0ABS2ZE69</accession>
<dbReference type="Pfam" id="PF00581">
    <property type="entry name" value="Rhodanese"/>
    <property type="match status" value="2"/>
</dbReference>
<dbReference type="SMART" id="SM00450">
    <property type="entry name" value="RHOD"/>
    <property type="match status" value="2"/>
</dbReference>
<reference evidence="4 5" key="1">
    <citation type="submission" date="2021-01" db="EMBL/GenBank/DDBJ databases">
        <title>Genome Sequencing of Type Strains.</title>
        <authorList>
            <person name="Lemaire J.F."/>
            <person name="Inderbitzin P."/>
            <person name="Collins S.B."/>
            <person name="Wespe N."/>
            <person name="Knight-Connoni V."/>
        </authorList>
    </citation>
    <scope>NUCLEOTIDE SEQUENCE [LARGE SCALE GENOMIC DNA]</scope>
    <source>
        <strain evidence="4 5">DSM 14730</strain>
    </source>
</reference>
<dbReference type="Proteomes" id="UP001319060">
    <property type="component" value="Unassembled WGS sequence"/>
</dbReference>
<evidence type="ECO:0000256" key="1">
    <source>
        <dbReference type="ARBA" id="ARBA00022679"/>
    </source>
</evidence>
<dbReference type="CDD" id="cd01448">
    <property type="entry name" value="TST_Repeat_1"/>
    <property type="match status" value="1"/>
</dbReference>
<evidence type="ECO:0000256" key="2">
    <source>
        <dbReference type="ARBA" id="ARBA00022737"/>
    </source>
</evidence>
<feature type="domain" description="Rhodanese" evidence="3">
    <location>
        <begin position="15"/>
        <end position="134"/>
    </location>
</feature>
<dbReference type="SUPFAM" id="SSF52821">
    <property type="entry name" value="Rhodanese/Cell cycle control phosphatase"/>
    <property type="match status" value="2"/>
</dbReference>
<dbReference type="InterPro" id="IPR001763">
    <property type="entry name" value="Rhodanese-like_dom"/>
</dbReference>
<dbReference type="InterPro" id="IPR045078">
    <property type="entry name" value="TST/MPST-like"/>
</dbReference>
<proteinExistence type="predicted"/>
<keyword evidence="1" id="KW-0808">Transferase</keyword>
<comment type="caution">
    <text evidence="4">The sequence shown here is derived from an EMBL/GenBank/DDBJ whole genome shotgun (WGS) entry which is preliminary data.</text>
</comment>
<organism evidence="4 5">
    <name type="scientific">Fictibacillus barbaricus</name>
    <dbReference type="NCBI Taxonomy" id="182136"/>
    <lineage>
        <taxon>Bacteria</taxon>
        <taxon>Bacillati</taxon>
        <taxon>Bacillota</taxon>
        <taxon>Bacilli</taxon>
        <taxon>Bacillales</taxon>
        <taxon>Fictibacillaceae</taxon>
        <taxon>Fictibacillus</taxon>
    </lineage>
</organism>
<dbReference type="Gene3D" id="3.40.250.10">
    <property type="entry name" value="Rhodanese-like domain"/>
    <property type="match status" value="2"/>
</dbReference>
<feature type="domain" description="Rhodanese" evidence="3">
    <location>
        <begin position="164"/>
        <end position="275"/>
    </location>
</feature>
<evidence type="ECO:0000313" key="5">
    <source>
        <dbReference type="Proteomes" id="UP001319060"/>
    </source>
</evidence>
<dbReference type="EMBL" id="JAFHKS010000043">
    <property type="protein sequence ID" value="MBN3545664.1"/>
    <property type="molecule type" value="Genomic_DNA"/>
</dbReference>
<evidence type="ECO:0000313" key="4">
    <source>
        <dbReference type="EMBL" id="MBN3545664.1"/>
    </source>
</evidence>
<evidence type="ECO:0000259" key="3">
    <source>
        <dbReference type="PROSITE" id="PS50206"/>
    </source>
</evidence>
<keyword evidence="2" id="KW-0677">Repeat</keyword>
<protein>
    <submittedName>
        <fullName evidence="4">Sulfurtransferase</fullName>
    </submittedName>
</protein>
<dbReference type="PROSITE" id="PS50206">
    <property type="entry name" value="RHODANESE_3"/>
    <property type="match status" value="2"/>
</dbReference>